<organism evidence="1">
    <name type="scientific">Arundo donax</name>
    <name type="common">Giant reed</name>
    <name type="synonym">Donax arundinaceus</name>
    <dbReference type="NCBI Taxonomy" id="35708"/>
    <lineage>
        <taxon>Eukaryota</taxon>
        <taxon>Viridiplantae</taxon>
        <taxon>Streptophyta</taxon>
        <taxon>Embryophyta</taxon>
        <taxon>Tracheophyta</taxon>
        <taxon>Spermatophyta</taxon>
        <taxon>Magnoliopsida</taxon>
        <taxon>Liliopsida</taxon>
        <taxon>Poales</taxon>
        <taxon>Poaceae</taxon>
        <taxon>PACMAD clade</taxon>
        <taxon>Arundinoideae</taxon>
        <taxon>Arundineae</taxon>
        <taxon>Arundo</taxon>
    </lineage>
</organism>
<proteinExistence type="predicted"/>
<protein>
    <submittedName>
        <fullName evidence="1">Uncharacterized protein</fullName>
    </submittedName>
</protein>
<dbReference type="EMBL" id="GBRH01165128">
    <property type="protein sequence ID" value="JAE32768.1"/>
    <property type="molecule type" value="Transcribed_RNA"/>
</dbReference>
<name>A0A0A9HIN1_ARUDO</name>
<reference evidence="1" key="1">
    <citation type="submission" date="2014-09" db="EMBL/GenBank/DDBJ databases">
        <authorList>
            <person name="Magalhaes I.L.F."/>
            <person name="Oliveira U."/>
            <person name="Santos F.R."/>
            <person name="Vidigal T.H.D.A."/>
            <person name="Brescovit A.D."/>
            <person name="Santos A.J."/>
        </authorList>
    </citation>
    <scope>NUCLEOTIDE SEQUENCE</scope>
    <source>
        <tissue evidence="1">Shoot tissue taken approximately 20 cm above the soil surface</tissue>
    </source>
</reference>
<accession>A0A0A9HIN1</accession>
<reference evidence="1" key="2">
    <citation type="journal article" date="2015" name="Data Brief">
        <title>Shoot transcriptome of the giant reed, Arundo donax.</title>
        <authorList>
            <person name="Barrero R.A."/>
            <person name="Guerrero F.D."/>
            <person name="Moolhuijzen P."/>
            <person name="Goolsby J.A."/>
            <person name="Tidwell J."/>
            <person name="Bellgard S.E."/>
            <person name="Bellgard M.I."/>
        </authorList>
    </citation>
    <scope>NUCLEOTIDE SEQUENCE</scope>
    <source>
        <tissue evidence="1">Shoot tissue taken approximately 20 cm above the soil surface</tissue>
    </source>
</reference>
<evidence type="ECO:0000313" key="1">
    <source>
        <dbReference type="EMBL" id="JAE32768.1"/>
    </source>
</evidence>
<dbReference type="AlphaFoldDB" id="A0A0A9HIN1"/>
<sequence length="37" mass="4482">MLYCFEKQCTMTGDFRKFVHPFLHSISKPFVWKTKIS</sequence>